<dbReference type="AlphaFoldDB" id="A0A0N9UY93"/>
<evidence type="ECO:0000313" key="1">
    <source>
        <dbReference type="EMBL" id="ALH81937.1"/>
    </source>
</evidence>
<organism evidence="1 2">
    <name type="scientific">Sphingopyxis macrogoltabida</name>
    <name type="common">Sphingomonas macrogoltabidus</name>
    <dbReference type="NCBI Taxonomy" id="33050"/>
    <lineage>
        <taxon>Bacteria</taxon>
        <taxon>Pseudomonadati</taxon>
        <taxon>Pseudomonadota</taxon>
        <taxon>Alphaproteobacteria</taxon>
        <taxon>Sphingomonadales</taxon>
        <taxon>Sphingomonadaceae</taxon>
        <taxon>Sphingopyxis</taxon>
    </lineage>
</organism>
<evidence type="ECO:0000313" key="2">
    <source>
        <dbReference type="Proteomes" id="UP000058074"/>
    </source>
</evidence>
<dbReference type="KEGG" id="smag:AN936_16695"/>
<dbReference type="PATRIC" id="fig|33050.5.peg.3463"/>
<name>A0A0N9UY93_SPHMC</name>
<sequence>MGFPFPAAGLADDIGRICCGFWGRLMRNTGMVATMAAALCLSGCGAITRDLRHPGGYPGHLLDERTFDASESKKVQLLRFTIILAMAARMGGETVTDAKEADAIADYLAAAADEINYAAANIYPSDGGVACRVGDVEQPARPLPGQIARLDAAVADAERAAQDAGRSAQVATAAETSVRAMLASGNPPAIATAAAPEPAVPPCNGYFVNFEADVPLIEARMMRLLFATLPRDHVRKFAEDIQKGNFLGSAWNGLKVVFVGIKGLHTASGTYRSGQEAVVANLDRCSSKSAVAPDYDEYDETRWTVKQAVACLGISADNLFGPHPGEIAGEDMRIDVSGKTFMALMQLARTSCVRLPIGTADNSNSELAAARSRRAALCDRLRWNPKPKLDSLGLR</sequence>
<protein>
    <submittedName>
        <fullName evidence="1">Uncharacterized protein</fullName>
    </submittedName>
</protein>
<gene>
    <name evidence="1" type="ORF">AN936_16695</name>
</gene>
<dbReference type="Proteomes" id="UP000058074">
    <property type="component" value="Chromosome"/>
</dbReference>
<accession>A0A0N9UY93</accession>
<dbReference type="EMBL" id="CP012700">
    <property type="protein sequence ID" value="ALH81937.1"/>
    <property type="molecule type" value="Genomic_DNA"/>
</dbReference>
<proteinExistence type="predicted"/>
<reference evidence="1 2" key="1">
    <citation type="journal article" date="2015" name="Genome Announc.">
        <title>Complete Genome Sequence of Polypropylene Glycol- and Polyethylene Glycol-Degrading Sphingopyxis macrogoltabida Strain EY-1.</title>
        <authorList>
            <person name="Ohtsubo Y."/>
            <person name="Nagata Y."/>
            <person name="Numata M."/>
            <person name="Tsuchikane K."/>
            <person name="Hosoyama A."/>
            <person name="Yamazoe A."/>
            <person name="Tsuda M."/>
            <person name="Fujita N."/>
            <person name="Kawai F."/>
        </authorList>
    </citation>
    <scope>NUCLEOTIDE SEQUENCE [LARGE SCALE GENOMIC DNA]</scope>
    <source>
        <strain evidence="1 2">EY-1</strain>
    </source>
</reference>